<dbReference type="InterPro" id="IPR036890">
    <property type="entry name" value="HATPase_C_sf"/>
</dbReference>
<feature type="compositionally biased region" description="Polar residues" evidence="2">
    <location>
        <begin position="437"/>
        <end position="457"/>
    </location>
</feature>
<dbReference type="EMBL" id="JAULSV010000007">
    <property type="protein sequence ID" value="KAK0639114.1"/>
    <property type="molecule type" value="Genomic_DNA"/>
</dbReference>
<feature type="compositionally biased region" description="Low complexity" evidence="2">
    <location>
        <begin position="531"/>
        <end position="549"/>
    </location>
</feature>
<evidence type="ECO:0000256" key="2">
    <source>
        <dbReference type="SAM" id="MobiDB-lite"/>
    </source>
</evidence>
<feature type="compositionally biased region" description="Low complexity" evidence="2">
    <location>
        <begin position="590"/>
        <end position="604"/>
    </location>
</feature>
<feature type="region of interest" description="Disordered" evidence="2">
    <location>
        <begin position="409"/>
        <end position="457"/>
    </location>
</feature>
<evidence type="ECO:0000313" key="5">
    <source>
        <dbReference type="Proteomes" id="UP001174936"/>
    </source>
</evidence>
<proteinExistence type="inferred from homology"/>
<gene>
    <name evidence="4" type="ORF">B0T16DRAFT_422453</name>
</gene>
<dbReference type="GO" id="GO:0032300">
    <property type="term" value="C:mismatch repair complex"/>
    <property type="evidence" value="ECO:0007669"/>
    <property type="project" value="InterPro"/>
</dbReference>
<name>A0AA39XS50_9PEZI</name>
<feature type="compositionally biased region" description="Polar residues" evidence="2">
    <location>
        <begin position="416"/>
        <end position="429"/>
    </location>
</feature>
<organism evidence="4 5">
    <name type="scientific">Cercophora newfieldiana</name>
    <dbReference type="NCBI Taxonomy" id="92897"/>
    <lineage>
        <taxon>Eukaryota</taxon>
        <taxon>Fungi</taxon>
        <taxon>Dikarya</taxon>
        <taxon>Ascomycota</taxon>
        <taxon>Pezizomycotina</taxon>
        <taxon>Sordariomycetes</taxon>
        <taxon>Sordariomycetidae</taxon>
        <taxon>Sordariales</taxon>
        <taxon>Lasiosphaeriaceae</taxon>
        <taxon>Cercophora</taxon>
    </lineage>
</organism>
<evidence type="ECO:0000313" key="4">
    <source>
        <dbReference type="EMBL" id="KAK0639114.1"/>
    </source>
</evidence>
<dbReference type="GO" id="GO:0006298">
    <property type="term" value="P:mismatch repair"/>
    <property type="evidence" value="ECO:0007669"/>
    <property type="project" value="InterPro"/>
</dbReference>
<dbReference type="Gene3D" id="3.30.565.10">
    <property type="entry name" value="Histidine kinase-like ATPase, C-terminal domain"/>
    <property type="match status" value="1"/>
</dbReference>
<dbReference type="Pfam" id="PF08676">
    <property type="entry name" value="MutL_C"/>
    <property type="match status" value="1"/>
</dbReference>
<feature type="compositionally biased region" description="Basic and acidic residues" evidence="2">
    <location>
        <begin position="514"/>
        <end position="524"/>
    </location>
</feature>
<dbReference type="PANTHER" id="PTHR10073:SF47">
    <property type="entry name" value="DNA MISMATCH REPAIR PROTEIN MLH3"/>
    <property type="match status" value="1"/>
</dbReference>
<evidence type="ECO:0000259" key="3">
    <source>
        <dbReference type="SMART" id="SM00853"/>
    </source>
</evidence>
<dbReference type="SUPFAM" id="SSF55874">
    <property type="entry name" value="ATPase domain of HSP90 chaperone/DNA topoisomerase II/histidine kinase"/>
    <property type="match status" value="1"/>
</dbReference>
<accession>A0AA39XS50</accession>
<dbReference type="InterPro" id="IPR037198">
    <property type="entry name" value="MutL_C_sf"/>
</dbReference>
<dbReference type="InterPro" id="IPR038973">
    <property type="entry name" value="MutL/Mlh/Pms-like"/>
</dbReference>
<dbReference type="Proteomes" id="UP001174936">
    <property type="component" value="Unassembled WGS sequence"/>
</dbReference>
<dbReference type="PANTHER" id="PTHR10073">
    <property type="entry name" value="DNA MISMATCH REPAIR PROTEIN MLH, PMS, MUTL"/>
    <property type="match status" value="1"/>
</dbReference>
<protein>
    <submittedName>
        <fullName evidence="4">MLH3 protein</fullName>
    </submittedName>
</protein>
<dbReference type="Pfam" id="PF13589">
    <property type="entry name" value="HATPase_c_3"/>
    <property type="match status" value="1"/>
</dbReference>
<comment type="similarity">
    <text evidence="1">Belongs to the DNA mismatch repair MutL/HexB family.</text>
</comment>
<dbReference type="SMART" id="SM00853">
    <property type="entry name" value="MutL_C"/>
    <property type="match status" value="1"/>
</dbReference>
<feature type="domain" description="MutL C-terminal dimerisation" evidence="3">
    <location>
        <begin position="683"/>
        <end position="847"/>
    </location>
</feature>
<dbReference type="SUPFAM" id="SSF118116">
    <property type="entry name" value="DNA mismatch repair protein MutL"/>
    <property type="match status" value="1"/>
</dbReference>
<keyword evidence="5" id="KW-1185">Reference proteome</keyword>
<dbReference type="Gene3D" id="3.30.1540.20">
    <property type="entry name" value="MutL, C-terminal domain, dimerisation subdomain"/>
    <property type="match status" value="1"/>
</dbReference>
<dbReference type="InterPro" id="IPR042120">
    <property type="entry name" value="MutL_C_dimsub"/>
</dbReference>
<sequence>MSIKLLPGDVIAQIKSSVVITSLNGVVYGLLQNSLDAGASKISISIDYGRGNCSVEDNGLGIPPADFQEDGGLGKLYYTSRYPPQAEQHGRNGTFLASLAALSLLSIASHHREYRSHNCLTIHNSQVVARNIPALPEQELLAHASGTRVTVRDLFGSMPVRVKQRSIEAERLGSAKNFDQLLLLVVALLLPWSHEVALTVCDIGSRRTVSLNTKHTRQVQDQSISNNVTCLRTASLLAQASLAEGEGLDSWVPLEASASGISVTGCVSLQPVVTKRVQFIALGVQPLLNENQLNILYEEVNKVFSNSSFGAIEDDPSGEADGPTKTHGFTQKALKIRKGVDRWPMFSLQISLDGVMGHVDTDEFLDERRGSLAKITSLLQITAYEFLKKHHFHPKAVHAFQQLRVAHIGTSDRASRSGTASTKITSARTSARDKTVSRSQPRKSATPQTSGQPAISPFTSWSRLKSAYIGTKRLKSCSSSISPLVSESGGSGGDDARGSPQPLQPVTWSPHFSKKGELLRKPFDDCEDTPSSEASVSSQPASRQSSVPSTAQDRESEASDSITWVDPVTKARATINPRTGFVVRPGSMGTGASSLSRTRSTGTLPDRRRSPLLPLNTTNKTQIFEPTEPAIPCMPQFSEQLGHEHNSHDCRDLVDVNIDGPSGKISKTLESKISKDALARAEVIRQVDRKFILVKIFTDHSSSDEGRDSQPDDATASRTADDNKRFLLVLIDQHAADERCRVEGLMEGYFAVQDGKIEAQIEPLAKPLRFDLSSQEGRLLERFREHFRYWGIRYELFRNVDDKGRESGRVTVDIQALPTSIAERCCLEPRLLVELLRKEAWRLNDRPGVASGVADATSGPDKGEYDWVARFHQCPEGIVEMINSRSCRSKLRCC</sequence>
<dbReference type="InterPro" id="IPR014790">
    <property type="entry name" value="MutL_C"/>
</dbReference>
<reference evidence="4" key="1">
    <citation type="submission" date="2023-06" db="EMBL/GenBank/DDBJ databases">
        <title>Genome-scale phylogeny and comparative genomics of the fungal order Sordariales.</title>
        <authorList>
            <consortium name="Lawrence Berkeley National Laboratory"/>
            <person name="Hensen N."/>
            <person name="Bonometti L."/>
            <person name="Westerberg I."/>
            <person name="Brannstrom I.O."/>
            <person name="Guillou S."/>
            <person name="Cros-Aarteil S."/>
            <person name="Calhoun S."/>
            <person name="Haridas S."/>
            <person name="Kuo A."/>
            <person name="Mondo S."/>
            <person name="Pangilinan J."/>
            <person name="Riley R."/>
            <person name="Labutti K."/>
            <person name="Andreopoulos B."/>
            <person name="Lipzen A."/>
            <person name="Chen C."/>
            <person name="Yanf M."/>
            <person name="Daum C."/>
            <person name="Ng V."/>
            <person name="Clum A."/>
            <person name="Steindorff A."/>
            <person name="Ohm R."/>
            <person name="Martin F."/>
            <person name="Silar P."/>
            <person name="Natvig D."/>
            <person name="Lalanne C."/>
            <person name="Gautier V."/>
            <person name="Ament-Velasquez S.L."/>
            <person name="Kruys A."/>
            <person name="Hutchinson M.I."/>
            <person name="Powell A.J."/>
            <person name="Barry K."/>
            <person name="Miller A.N."/>
            <person name="Grigoriev I.V."/>
            <person name="Debuchy R."/>
            <person name="Gladieux P."/>
            <person name="Thoren M.H."/>
            <person name="Johannesson H."/>
        </authorList>
    </citation>
    <scope>NUCLEOTIDE SEQUENCE</scope>
    <source>
        <strain evidence="4">SMH2532-1</strain>
    </source>
</reference>
<feature type="region of interest" description="Disordered" evidence="2">
    <location>
        <begin position="576"/>
        <end position="614"/>
    </location>
</feature>
<feature type="region of interest" description="Disordered" evidence="2">
    <location>
        <begin position="479"/>
        <end position="563"/>
    </location>
</feature>
<dbReference type="GO" id="GO:0016887">
    <property type="term" value="F:ATP hydrolysis activity"/>
    <property type="evidence" value="ECO:0007669"/>
    <property type="project" value="InterPro"/>
</dbReference>
<dbReference type="AlphaFoldDB" id="A0AA39XS50"/>
<comment type="caution">
    <text evidence="4">The sequence shown here is derived from an EMBL/GenBank/DDBJ whole genome shotgun (WGS) entry which is preliminary data.</text>
</comment>
<evidence type="ECO:0000256" key="1">
    <source>
        <dbReference type="ARBA" id="ARBA00006082"/>
    </source>
</evidence>
<dbReference type="GO" id="GO:0005524">
    <property type="term" value="F:ATP binding"/>
    <property type="evidence" value="ECO:0007669"/>
    <property type="project" value="InterPro"/>
</dbReference>
<dbReference type="GO" id="GO:0140664">
    <property type="term" value="F:ATP-dependent DNA damage sensor activity"/>
    <property type="evidence" value="ECO:0007669"/>
    <property type="project" value="InterPro"/>
</dbReference>